<dbReference type="RefSeq" id="WP_386451924.1">
    <property type="nucleotide sequence ID" value="NZ_JBHSFH010000015.1"/>
</dbReference>
<accession>A0ABV9AE35</accession>
<evidence type="ECO:0000313" key="2">
    <source>
        <dbReference type="Proteomes" id="UP001595997"/>
    </source>
</evidence>
<evidence type="ECO:0000313" key="1">
    <source>
        <dbReference type="EMBL" id="MFC4497304.1"/>
    </source>
</evidence>
<name>A0ABV9AE35_9ACTN</name>
<dbReference type="Proteomes" id="UP001595997">
    <property type="component" value="Unassembled WGS sequence"/>
</dbReference>
<sequence length="87" mass="8691">MTAVMPVGTLGLLPGGGERGAAWRVPVTASERPLPHGTGVLVDQHSHGVLQGDLGLCTFEAHLAAATGGKTVPSNCTSVSPDSSTDS</sequence>
<gene>
    <name evidence="1" type="ORF">ACFPA8_24540</name>
</gene>
<dbReference type="EMBL" id="JBHSFH010000015">
    <property type="protein sequence ID" value="MFC4497304.1"/>
    <property type="molecule type" value="Genomic_DNA"/>
</dbReference>
<organism evidence="1 2">
    <name type="scientific">Streptomyces ovatisporus</name>
    <dbReference type="NCBI Taxonomy" id="1128682"/>
    <lineage>
        <taxon>Bacteria</taxon>
        <taxon>Bacillati</taxon>
        <taxon>Actinomycetota</taxon>
        <taxon>Actinomycetes</taxon>
        <taxon>Kitasatosporales</taxon>
        <taxon>Streptomycetaceae</taxon>
        <taxon>Streptomyces</taxon>
    </lineage>
</organism>
<keyword evidence="2" id="KW-1185">Reference proteome</keyword>
<protein>
    <recommendedName>
        <fullName evidence="3">Secreted protein</fullName>
    </recommendedName>
</protein>
<proteinExistence type="predicted"/>
<comment type="caution">
    <text evidence="1">The sequence shown here is derived from an EMBL/GenBank/DDBJ whole genome shotgun (WGS) entry which is preliminary data.</text>
</comment>
<evidence type="ECO:0008006" key="3">
    <source>
        <dbReference type="Google" id="ProtNLM"/>
    </source>
</evidence>
<reference evidence="2" key="1">
    <citation type="journal article" date="2019" name="Int. J. Syst. Evol. Microbiol.">
        <title>The Global Catalogue of Microorganisms (GCM) 10K type strain sequencing project: providing services to taxonomists for standard genome sequencing and annotation.</title>
        <authorList>
            <consortium name="The Broad Institute Genomics Platform"/>
            <consortium name="The Broad Institute Genome Sequencing Center for Infectious Disease"/>
            <person name="Wu L."/>
            <person name="Ma J."/>
        </authorList>
    </citation>
    <scope>NUCLEOTIDE SEQUENCE [LARGE SCALE GENOMIC DNA]</scope>
    <source>
        <strain evidence="2">CGMCC 4.7357</strain>
    </source>
</reference>